<accession>A0A9D1SYS0</accession>
<sequence length="80" mass="9129">MFTIADIGSKRLEKVLVKDKTEDPKRLAEILKSDVLNLLQNYMEVENLNVNFDVGLDGYKFSIDVEAKRIKVFGILPNKS</sequence>
<keyword evidence="3" id="KW-0132">Cell division</keyword>
<dbReference type="GO" id="GO:0032955">
    <property type="term" value="P:regulation of division septum assembly"/>
    <property type="evidence" value="ECO:0007669"/>
    <property type="project" value="InterPro"/>
</dbReference>
<dbReference type="Proteomes" id="UP000886861">
    <property type="component" value="Unassembled WGS sequence"/>
</dbReference>
<reference evidence="3" key="1">
    <citation type="submission" date="2020-10" db="EMBL/GenBank/DDBJ databases">
        <authorList>
            <person name="Gilroy R."/>
        </authorList>
    </citation>
    <scope>NUCLEOTIDE SEQUENCE</scope>
    <source>
        <strain evidence="3">CHK186-9395</strain>
    </source>
</reference>
<reference evidence="3" key="2">
    <citation type="journal article" date="2021" name="PeerJ">
        <title>Extensive microbial diversity within the chicken gut microbiome revealed by metagenomics and culture.</title>
        <authorList>
            <person name="Gilroy R."/>
            <person name="Ravi A."/>
            <person name="Getino M."/>
            <person name="Pursley I."/>
            <person name="Horton D.L."/>
            <person name="Alikhan N.F."/>
            <person name="Baker D."/>
            <person name="Gharbi K."/>
            <person name="Hall N."/>
            <person name="Watson M."/>
            <person name="Adriaenssens E.M."/>
            <person name="Foster-Nyarko E."/>
            <person name="Jarju S."/>
            <person name="Secka A."/>
            <person name="Antonio M."/>
            <person name="Oren A."/>
            <person name="Chaudhuri R.R."/>
            <person name="La Ragione R."/>
            <person name="Hildebrand F."/>
            <person name="Pallen M.J."/>
        </authorList>
    </citation>
    <scope>NUCLEOTIDE SEQUENCE</scope>
    <source>
        <strain evidence="3">CHK186-9395</strain>
    </source>
</reference>
<dbReference type="AlphaFoldDB" id="A0A9D1SYS0"/>
<dbReference type="Gene3D" id="3.30.1070.10">
    <property type="entry name" value="Cell division topological specificity factor MinE"/>
    <property type="match status" value="1"/>
</dbReference>
<dbReference type="EMBL" id="DVOJ01000002">
    <property type="protein sequence ID" value="HIV01001.1"/>
    <property type="molecule type" value="Genomic_DNA"/>
</dbReference>
<name>A0A9D1SYS0_9FIRM</name>
<evidence type="ECO:0000256" key="1">
    <source>
        <dbReference type="ARBA" id="ARBA00008168"/>
    </source>
</evidence>
<comment type="function">
    <text evidence="2">Prevents the cell division inhibition by proteins MinC and MinD at internal division sites while permitting inhibition at polar sites. This ensures cell division at the proper site by restricting the formation of a division septum at the midpoint of the long axis of the cell.</text>
</comment>
<organism evidence="3 4">
    <name type="scientific">Candidatus Caccopulliclostridium gallistercoris</name>
    <dbReference type="NCBI Taxonomy" id="2840719"/>
    <lineage>
        <taxon>Bacteria</taxon>
        <taxon>Bacillati</taxon>
        <taxon>Bacillota</taxon>
        <taxon>Clostridia</taxon>
        <taxon>Candidatus Caccopulliclostridium</taxon>
    </lineage>
</organism>
<keyword evidence="3" id="KW-0131">Cell cycle</keyword>
<evidence type="ECO:0000313" key="4">
    <source>
        <dbReference type="Proteomes" id="UP000886861"/>
    </source>
</evidence>
<protein>
    <submittedName>
        <fullName evidence="3">Cell division topological specificity factor MinE</fullName>
    </submittedName>
</protein>
<comment type="caution">
    <text evidence="3">The sequence shown here is derived from an EMBL/GenBank/DDBJ whole genome shotgun (WGS) entry which is preliminary data.</text>
</comment>
<gene>
    <name evidence="3" type="ORF">IAA62_00345</name>
</gene>
<dbReference type="InterPro" id="IPR005527">
    <property type="entry name" value="MinE"/>
</dbReference>
<dbReference type="InterPro" id="IPR036707">
    <property type="entry name" value="MinE_sf"/>
</dbReference>
<dbReference type="GO" id="GO:0051301">
    <property type="term" value="P:cell division"/>
    <property type="evidence" value="ECO:0007669"/>
    <property type="project" value="UniProtKB-KW"/>
</dbReference>
<proteinExistence type="inferred from homology"/>
<comment type="similarity">
    <text evidence="1">Belongs to the MinE family.</text>
</comment>
<evidence type="ECO:0000256" key="2">
    <source>
        <dbReference type="ARBA" id="ARBA00025265"/>
    </source>
</evidence>
<evidence type="ECO:0000313" key="3">
    <source>
        <dbReference type="EMBL" id="HIV01001.1"/>
    </source>
</evidence>
<dbReference type="Pfam" id="PF03776">
    <property type="entry name" value="MinE"/>
    <property type="match status" value="1"/>
</dbReference>